<reference evidence="1" key="1">
    <citation type="journal article" date="2015" name="Int. J. Syst. Evol. Microbiol.">
        <title>Rhizobium alvei sp. nov., isolated from a freshwater river.</title>
        <authorList>
            <person name="Sheu S.Y."/>
            <person name="Huang H.W."/>
            <person name="Young C.C."/>
            <person name="Chen W.M."/>
        </authorList>
    </citation>
    <scope>NUCLEOTIDE SEQUENCE</scope>
    <source>
        <strain evidence="1">TNR-22</strain>
    </source>
</reference>
<dbReference type="RefSeq" id="WP_304378893.1">
    <property type="nucleotide sequence ID" value="NZ_JAUOZU010000024.1"/>
</dbReference>
<evidence type="ECO:0000313" key="1">
    <source>
        <dbReference type="EMBL" id="MDO6966963.1"/>
    </source>
</evidence>
<proteinExistence type="predicted"/>
<gene>
    <name evidence="1" type="ORF">Q4481_23655</name>
</gene>
<sequence>MKLFLILYAGSKIVGTWGPLPYGMEECRNRADDRRQDINELIQTGVNSKGEKIPKEAIAMMKTFRLGCEYHAHRPSLDHSEVQE</sequence>
<reference evidence="1" key="2">
    <citation type="submission" date="2023-07" db="EMBL/GenBank/DDBJ databases">
        <authorList>
            <person name="Shen H."/>
        </authorList>
    </citation>
    <scope>NUCLEOTIDE SEQUENCE</scope>
    <source>
        <strain evidence="1">TNR-22</strain>
    </source>
</reference>
<dbReference type="EMBL" id="JAUOZU010000024">
    <property type="protein sequence ID" value="MDO6966963.1"/>
    <property type="molecule type" value="Genomic_DNA"/>
</dbReference>
<accession>A0ABT8YTB7</accession>
<dbReference type="Proteomes" id="UP001174932">
    <property type="component" value="Unassembled WGS sequence"/>
</dbReference>
<comment type="caution">
    <text evidence="1">The sequence shown here is derived from an EMBL/GenBank/DDBJ whole genome shotgun (WGS) entry which is preliminary data.</text>
</comment>
<name>A0ABT8YTB7_9HYPH</name>
<evidence type="ECO:0000313" key="2">
    <source>
        <dbReference type="Proteomes" id="UP001174932"/>
    </source>
</evidence>
<protein>
    <submittedName>
        <fullName evidence="1">Uncharacterized protein</fullName>
    </submittedName>
</protein>
<organism evidence="1 2">
    <name type="scientific">Rhizobium alvei</name>
    <dbReference type="NCBI Taxonomy" id="1132659"/>
    <lineage>
        <taxon>Bacteria</taxon>
        <taxon>Pseudomonadati</taxon>
        <taxon>Pseudomonadota</taxon>
        <taxon>Alphaproteobacteria</taxon>
        <taxon>Hyphomicrobiales</taxon>
        <taxon>Rhizobiaceae</taxon>
        <taxon>Rhizobium/Agrobacterium group</taxon>
        <taxon>Rhizobium</taxon>
    </lineage>
</organism>
<keyword evidence="2" id="KW-1185">Reference proteome</keyword>